<dbReference type="CDD" id="cd01038">
    <property type="entry name" value="Endonuclease_DUF559"/>
    <property type="match status" value="1"/>
</dbReference>
<accession>A0A0K1Q2W5</accession>
<organism evidence="2 3">
    <name type="scientific">Labilithrix luteola</name>
    <dbReference type="NCBI Taxonomy" id="1391654"/>
    <lineage>
        <taxon>Bacteria</taxon>
        <taxon>Pseudomonadati</taxon>
        <taxon>Myxococcota</taxon>
        <taxon>Polyangia</taxon>
        <taxon>Polyangiales</taxon>
        <taxon>Labilitrichaceae</taxon>
        <taxon>Labilithrix</taxon>
    </lineage>
</organism>
<evidence type="ECO:0000313" key="3">
    <source>
        <dbReference type="Proteomes" id="UP000064967"/>
    </source>
</evidence>
<keyword evidence="3" id="KW-1185">Reference proteome</keyword>
<dbReference type="OrthoDB" id="9798754at2"/>
<dbReference type="PANTHER" id="PTHR38590:SF1">
    <property type="entry name" value="BLL0828 PROTEIN"/>
    <property type="match status" value="1"/>
</dbReference>
<dbReference type="EMBL" id="CP012333">
    <property type="protein sequence ID" value="AKU99709.1"/>
    <property type="molecule type" value="Genomic_DNA"/>
</dbReference>
<evidence type="ECO:0000313" key="2">
    <source>
        <dbReference type="EMBL" id="AKU99709.1"/>
    </source>
</evidence>
<name>A0A0K1Q2W5_9BACT</name>
<dbReference type="KEGG" id="llu:AKJ09_06373"/>
<dbReference type="InterPro" id="IPR011335">
    <property type="entry name" value="Restrct_endonuc-II-like"/>
</dbReference>
<dbReference type="Gene3D" id="3.40.960.10">
    <property type="entry name" value="VSR Endonuclease"/>
    <property type="match status" value="1"/>
</dbReference>
<evidence type="ECO:0000259" key="1">
    <source>
        <dbReference type="Pfam" id="PF04480"/>
    </source>
</evidence>
<dbReference type="STRING" id="1391654.AKJ09_06373"/>
<dbReference type="InterPro" id="IPR007569">
    <property type="entry name" value="DUF559"/>
</dbReference>
<keyword evidence="2" id="KW-0808">Transferase</keyword>
<dbReference type="SUPFAM" id="SSF52980">
    <property type="entry name" value="Restriction endonuclease-like"/>
    <property type="match status" value="1"/>
</dbReference>
<proteinExistence type="predicted"/>
<dbReference type="PANTHER" id="PTHR38590">
    <property type="entry name" value="BLL0828 PROTEIN"/>
    <property type="match status" value="1"/>
</dbReference>
<reference evidence="2 3" key="1">
    <citation type="submission" date="2015-08" db="EMBL/GenBank/DDBJ databases">
        <authorList>
            <person name="Babu N.S."/>
            <person name="Beckwith C.J."/>
            <person name="Beseler K.G."/>
            <person name="Brison A."/>
            <person name="Carone J.V."/>
            <person name="Caskin T.P."/>
            <person name="Diamond M."/>
            <person name="Durham M.E."/>
            <person name="Foxe J.M."/>
            <person name="Go M."/>
            <person name="Henderson B.A."/>
            <person name="Jones I.B."/>
            <person name="McGettigan J.A."/>
            <person name="Micheletti S.J."/>
            <person name="Nasrallah M.E."/>
            <person name="Ortiz D."/>
            <person name="Piller C.R."/>
            <person name="Privatt S.R."/>
            <person name="Schneider S.L."/>
            <person name="Sharp S."/>
            <person name="Smith T.C."/>
            <person name="Stanton J.D."/>
            <person name="Ullery H.E."/>
            <person name="Wilson R.J."/>
            <person name="Serrano M.G."/>
            <person name="Buck G."/>
            <person name="Lee V."/>
            <person name="Wang Y."/>
            <person name="Carvalho R."/>
            <person name="Voegtly L."/>
            <person name="Shi R."/>
            <person name="Duckworth R."/>
            <person name="Johnson A."/>
            <person name="Loviza R."/>
            <person name="Walstead R."/>
            <person name="Shah Z."/>
            <person name="Kiflezghi M."/>
            <person name="Wade K."/>
            <person name="Ball S.L."/>
            <person name="Bradley K.W."/>
            <person name="Asai D.J."/>
            <person name="Bowman C.A."/>
            <person name="Russell D.A."/>
            <person name="Pope W.H."/>
            <person name="Jacobs-Sera D."/>
            <person name="Hendrix R.W."/>
            <person name="Hatfull G.F."/>
        </authorList>
    </citation>
    <scope>NUCLEOTIDE SEQUENCE [LARGE SCALE GENOMIC DNA]</scope>
    <source>
        <strain evidence="2 3">DSM 27648</strain>
    </source>
</reference>
<gene>
    <name evidence="2" type="ORF">AKJ09_06373</name>
</gene>
<protein>
    <submittedName>
        <fullName evidence="2">DNA methylase, putative</fullName>
    </submittedName>
</protein>
<dbReference type="AlphaFoldDB" id="A0A0K1Q2W5"/>
<dbReference type="Pfam" id="PF04480">
    <property type="entry name" value="DUF559"/>
    <property type="match status" value="1"/>
</dbReference>
<dbReference type="RefSeq" id="WP_146651121.1">
    <property type="nucleotide sequence ID" value="NZ_CP012333.1"/>
</dbReference>
<keyword evidence="2" id="KW-0489">Methyltransferase</keyword>
<feature type="domain" description="DUF559" evidence="1">
    <location>
        <begin position="166"/>
        <end position="267"/>
    </location>
</feature>
<sequence>MGRDAYAVMTSTLGALDSYQLAEHLNRDIAHSSIVLRAARDMVQFWNEEHQREFGRPAFALENLGPEWRADEALEAARPNQKYPRPTTALLPGLMRLELLEHVAALKLGPRWLGLGIPGLRTPSRRAARALRDALGGSEGPSLGAHPRGALEVLMFGRSLVTQLLEERARVMRFAPTRSEEWLWRCLSGSKLGFAFRRQLVIGPYIVDFACTKVRLVVEVDGPYHEERSRPDARRDAALGRLGWHVLRVSDREVLEELASVVTRIHTAATALA</sequence>
<dbReference type="GO" id="GO:0032259">
    <property type="term" value="P:methylation"/>
    <property type="evidence" value="ECO:0007669"/>
    <property type="project" value="UniProtKB-KW"/>
</dbReference>
<dbReference type="Proteomes" id="UP000064967">
    <property type="component" value="Chromosome"/>
</dbReference>
<dbReference type="GO" id="GO:0008168">
    <property type="term" value="F:methyltransferase activity"/>
    <property type="evidence" value="ECO:0007669"/>
    <property type="project" value="UniProtKB-KW"/>
</dbReference>
<dbReference type="InterPro" id="IPR047216">
    <property type="entry name" value="Endonuclease_DUF559_bact"/>
</dbReference>